<dbReference type="Pfam" id="PF05396">
    <property type="entry name" value="Phage_T7_Capsid"/>
    <property type="match status" value="1"/>
</dbReference>
<feature type="region of interest" description="Disordered" evidence="1">
    <location>
        <begin position="1"/>
        <end position="37"/>
    </location>
</feature>
<sequence length="255" mass="27230">MQDGIITPETGPVAPAPAPTSDRPSWLPENFKSPEDLASSYKAAQAELTRLKQGIAPENDPGTPPVAPAENKPEAKPNDLTIDKAAADAVAGAGLNFDTLADEFAAEGKLTDNSYAALEKQGIPKTVVDEFIRLKQGEAASVRNEVISIAGGEEGFQQMIQWAGKNYADVEVYNKMISSGDPASMRMAMVALKSAYVSANGSDPKLVMGGGTSSNSDVYASDLEMVVDMQKPEYKTDPAFRRKVEEKVSRSMARK</sequence>
<evidence type="ECO:0000313" key="2">
    <source>
        <dbReference type="EMBL" id="CAB5155616.1"/>
    </source>
</evidence>
<feature type="region of interest" description="Disordered" evidence="1">
    <location>
        <begin position="50"/>
        <end position="75"/>
    </location>
</feature>
<organism evidence="2">
    <name type="scientific">uncultured Caudovirales phage</name>
    <dbReference type="NCBI Taxonomy" id="2100421"/>
    <lineage>
        <taxon>Viruses</taxon>
        <taxon>Duplodnaviria</taxon>
        <taxon>Heunggongvirae</taxon>
        <taxon>Uroviricota</taxon>
        <taxon>Caudoviricetes</taxon>
        <taxon>Peduoviridae</taxon>
        <taxon>Maltschvirus</taxon>
        <taxon>Maltschvirus maltsch</taxon>
    </lineage>
</organism>
<proteinExistence type="predicted"/>
<evidence type="ECO:0000256" key="1">
    <source>
        <dbReference type="SAM" id="MobiDB-lite"/>
    </source>
</evidence>
<gene>
    <name evidence="2" type="ORF">UFOVP149_19</name>
</gene>
<reference evidence="2" key="1">
    <citation type="submission" date="2020-05" db="EMBL/GenBank/DDBJ databases">
        <authorList>
            <person name="Chiriac C."/>
            <person name="Salcher M."/>
            <person name="Ghai R."/>
            <person name="Kavagutti S V."/>
        </authorList>
    </citation>
    <scope>NUCLEOTIDE SEQUENCE</scope>
</reference>
<name>A0A6J7W6K6_9CAUD</name>
<dbReference type="GO" id="GO:0019069">
    <property type="term" value="P:viral capsid assembly"/>
    <property type="evidence" value="ECO:0007669"/>
    <property type="project" value="InterPro"/>
</dbReference>
<dbReference type="EMBL" id="LR798198">
    <property type="protein sequence ID" value="CAB5155616.1"/>
    <property type="molecule type" value="Genomic_DNA"/>
</dbReference>
<protein>
    <submittedName>
        <fullName evidence="2">Capsid assembly protein</fullName>
    </submittedName>
</protein>
<dbReference type="InterPro" id="IPR008768">
    <property type="entry name" value="Gp9-like"/>
</dbReference>
<accession>A0A6J7W6K6</accession>